<dbReference type="GO" id="GO:0004715">
    <property type="term" value="F:non-membrane spanning protein tyrosine kinase activity"/>
    <property type="evidence" value="ECO:0007669"/>
    <property type="project" value="UniProtKB-EC"/>
</dbReference>
<keyword evidence="5 10" id="KW-0418">Kinase</keyword>
<proteinExistence type="inferred from homology"/>
<keyword evidence="3 10" id="KW-0808">Transferase</keyword>
<evidence type="ECO:0000313" key="10">
    <source>
        <dbReference type="EMBL" id="MFC5649391.1"/>
    </source>
</evidence>
<evidence type="ECO:0000256" key="1">
    <source>
        <dbReference type="ARBA" id="ARBA00007316"/>
    </source>
</evidence>
<dbReference type="InterPro" id="IPR050445">
    <property type="entry name" value="Bact_polysacc_biosynth/exp"/>
</dbReference>
<accession>A0ABW0VY17</accession>
<reference evidence="11" key="1">
    <citation type="journal article" date="2019" name="Int. J. Syst. Evol. Microbiol.">
        <title>The Global Catalogue of Microorganisms (GCM) 10K type strain sequencing project: providing services to taxonomists for standard genome sequencing and annotation.</title>
        <authorList>
            <consortium name="The Broad Institute Genomics Platform"/>
            <consortium name="The Broad Institute Genome Sequencing Center for Infectious Disease"/>
            <person name="Wu L."/>
            <person name="Ma J."/>
        </authorList>
    </citation>
    <scope>NUCLEOTIDE SEQUENCE [LARGE SCALE GENOMIC DNA]</scope>
    <source>
        <strain evidence="11">CGMCC 1.3240</strain>
    </source>
</reference>
<comment type="catalytic activity">
    <reaction evidence="8">
        <text>L-tyrosyl-[protein] + ATP = O-phospho-L-tyrosyl-[protein] + ADP + H(+)</text>
        <dbReference type="Rhea" id="RHEA:10596"/>
        <dbReference type="Rhea" id="RHEA-COMP:10136"/>
        <dbReference type="Rhea" id="RHEA-COMP:20101"/>
        <dbReference type="ChEBI" id="CHEBI:15378"/>
        <dbReference type="ChEBI" id="CHEBI:30616"/>
        <dbReference type="ChEBI" id="CHEBI:46858"/>
        <dbReference type="ChEBI" id="CHEBI:61978"/>
        <dbReference type="ChEBI" id="CHEBI:456216"/>
        <dbReference type="EC" id="2.7.10.2"/>
    </reaction>
</comment>
<dbReference type="PANTHER" id="PTHR32309">
    <property type="entry name" value="TYROSINE-PROTEIN KINASE"/>
    <property type="match status" value="1"/>
</dbReference>
<dbReference type="CDD" id="cd05387">
    <property type="entry name" value="BY-kinase"/>
    <property type="match status" value="1"/>
</dbReference>
<dbReference type="Proteomes" id="UP001596047">
    <property type="component" value="Unassembled WGS sequence"/>
</dbReference>
<gene>
    <name evidence="10" type="ORF">ACFPYJ_09650</name>
</gene>
<evidence type="ECO:0000256" key="5">
    <source>
        <dbReference type="ARBA" id="ARBA00022777"/>
    </source>
</evidence>
<dbReference type="Pfam" id="PF13614">
    <property type="entry name" value="AAA_31"/>
    <property type="match status" value="1"/>
</dbReference>
<comment type="similarity">
    <text evidence="1">Belongs to the CpsD/CapB family.</text>
</comment>
<name>A0ABW0VY17_9BACL</name>
<evidence type="ECO:0000259" key="9">
    <source>
        <dbReference type="Pfam" id="PF13614"/>
    </source>
</evidence>
<dbReference type="EC" id="2.7.10.2" evidence="2"/>
<evidence type="ECO:0000256" key="8">
    <source>
        <dbReference type="ARBA" id="ARBA00051245"/>
    </source>
</evidence>
<dbReference type="NCBIfam" id="TIGR01007">
    <property type="entry name" value="eps_fam"/>
    <property type="match status" value="1"/>
</dbReference>
<dbReference type="PANTHER" id="PTHR32309:SF13">
    <property type="entry name" value="FERRIC ENTEROBACTIN TRANSPORT PROTEIN FEPE"/>
    <property type="match status" value="1"/>
</dbReference>
<dbReference type="SUPFAM" id="SSF52540">
    <property type="entry name" value="P-loop containing nucleoside triphosphate hydrolases"/>
    <property type="match status" value="1"/>
</dbReference>
<dbReference type="Gene3D" id="3.40.50.300">
    <property type="entry name" value="P-loop containing nucleotide triphosphate hydrolases"/>
    <property type="match status" value="1"/>
</dbReference>
<protein>
    <recommendedName>
        <fullName evidence="2">non-specific protein-tyrosine kinase</fullName>
        <ecNumber evidence="2">2.7.10.2</ecNumber>
    </recommendedName>
</protein>
<keyword evidence="4" id="KW-0547">Nucleotide-binding</keyword>
<dbReference type="EMBL" id="JBHSOW010000032">
    <property type="protein sequence ID" value="MFC5649391.1"/>
    <property type="molecule type" value="Genomic_DNA"/>
</dbReference>
<dbReference type="InterPro" id="IPR025669">
    <property type="entry name" value="AAA_dom"/>
</dbReference>
<keyword evidence="7" id="KW-0829">Tyrosine-protein kinase</keyword>
<keyword evidence="11" id="KW-1185">Reference proteome</keyword>
<dbReference type="InterPro" id="IPR005702">
    <property type="entry name" value="Wzc-like_C"/>
</dbReference>
<evidence type="ECO:0000256" key="2">
    <source>
        <dbReference type="ARBA" id="ARBA00011903"/>
    </source>
</evidence>
<evidence type="ECO:0000256" key="7">
    <source>
        <dbReference type="ARBA" id="ARBA00023137"/>
    </source>
</evidence>
<evidence type="ECO:0000256" key="6">
    <source>
        <dbReference type="ARBA" id="ARBA00022840"/>
    </source>
</evidence>
<sequence>MRQLANEINLITINKPNSPISESYRKLRTNIRYASGNPVKVIMITSSGKGEGKTTTVSNLAVTFAQEDKNVLIVDMNFQNPSVHRIFNQPNSTGLTSILTDKHTWQEVVKDTPIHHLFLITSGQLPAISSELLRSYRMYQLMDELRLHYDIILFDAPSVLEAADCLTVSAICDGVVMVVMEGKEEKERVKQAKKSLERAHARIIGAILNHTGS</sequence>
<evidence type="ECO:0000313" key="11">
    <source>
        <dbReference type="Proteomes" id="UP001596047"/>
    </source>
</evidence>
<feature type="domain" description="AAA" evidence="9">
    <location>
        <begin position="40"/>
        <end position="177"/>
    </location>
</feature>
<organism evidence="10 11">
    <name type="scientific">Paenibacillus solisilvae</name>
    <dbReference type="NCBI Taxonomy" id="2486751"/>
    <lineage>
        <taxon>Bacteria</taxon>
        <taxon>Bacillati</taxon>
        <taxon>Bacillota</taxon>
        <taxon>Bacilli</taxon>
        <taxon>Bacillales</taxon>
        <taxon>Paenibacillaceae</taxon>
        <taxon>Paenibacillus</taxon>
    </lineage>
</organism>
<evidence type="ECO:0000256" key="3">
    <source>
        <dbReference type="ARBA" id="ARBA00022679"/>
    </source>
</evidence>
<dbReference type="InterPro" id="IPR027417">
    <property type="entry name" value="P-loop_NTPase"/>
</dbReference>
<comment type="caution">
    <text evidence="10">The sequence shown here is derived from an EMBL/GenBank/DDBJ whole genome shotgun (WGS) entry which is preliminary data.</text>
</comment>
<evidence type="ECO:0000256" key="4">
    <source>
        <dbReference type="ARBA" id="ARBA00022741"/>
    </source>
</evidence>
<dbReference type="RefSeq" id="WP_379187898.1">
    <property type="nucleotide sequence ID" value="NZ_JBHSOW010000032.1"/>
</dbReference>
<keyword evidence="6" id="KW-0067">ATP-binding</keyword>